<dbReference type="RefSeq" id="WP_191839862.1">
    <property type="nucleotide sequence ID" value="NZ_BAAALB010000052.1"/>
</dbReference>
<reference evidence="1 2" key="1">
    <citation type="submission" date="2021-01" db="EMBL/GenBank/DDBJ databases">
        <title>Whole genome shotgun sequence of Catellatospora chokoriensis NBRC 107358.</title>
        <authorList>
            <person name="Komaki H."/>
            <person name="Tamura T."/>
        </authorList>
    </citation>
    <scope>NUCLEOTIDE SEQUENCE [LARGE SCALE GENOMIC DNA]</scope>
    <source>
        <strain evidence="1 2">NBRC 107358</strain>
    </source>
</reference>
<dbReference type="Proteomes" id="UP000619293">
    <property type="component" value="Unassembled WGS sequence"/>
</dbReference>
<dbReference type="SUPFAM" id="SSF54593">
    <property type="entry name" value="Glyoxalase/Bleomycin resistance protein/Dihydroxybiphenyl dioxygenase"/>
    <property type="match status" value="1"/>
</dbReference>
<dbReference type="EMBL" id="BONG01000080">
    <property type="protein sequence ID" value="GIF94060.1"/>
    <property type="molecule type" value="Genomic_DNA"/>
</dbReference>
<evidence type="ECO:0000313" key="1">
    <source>
        <dbReference type="EMBL" id="GIF94060.1"/>
    </source>
</evidence>
<sequence length="51" mass="5641">MTAVDDLITLVIRTEDAEAAAAWYARLGFTKDREHRFEPGLPLFVSVPHGG</sequence>
<dbReference type="InterPro" id="IPR029068">
    <property type="entry name" value="Glyas_Bleomycin-R_OHBP_Dase"/>
</dbReference>
<proteinExistence type="predicted"/>
<protein>
    <submittedName>
        <fullName evidence="1">Uncharacterized protein</fullName>
    </submittedName>
</protein>
<comment type="caution">
    <text evidence="1">The sequence shown here is derived from an EMBL/GenBank/DDBJ whole genome shotgun (WGS) entry which is preliminary data.</text>
</comment>
<organism evidence="1 2">
    <name type="scientific">Catellatospora chokoriensis</name>
    <dbReference type="NCBI Taxonomy" id="310353"/>
    <lineage>
        <taxon>Bacteria</taxon>
        <taxon>Bacillati</taxon>
        <taxon>Actinomycetota</taxon>
        <taxon>Actinomycetes</taxon>
        <taxon>Micromonosporales</taxon>
        <taxon>Micromonosporaceae</taxon>
        <taxon>Catellatospora</taxon>
    </lineage>
</organism>
<dbReference type="AlphaFoldDB" id="A0A8J3NVH0"/>
<keyword evidence="2" id="KW-1185">Reference proteome</keyword>
<name>A0A8J3NVH0_9ACTN</name>
<accession>A0A8J3NVH0</accession>
<evidence type="ECO:0000313" key="2">
    <source>
        <dbReference type="Proteomes" id="UP000619293"/>
    </source>
</evidence>
<gene>
    <name evidence="1" type="ORF">Cch02nite_75040</name>
</gene>